<dbReference type="STRING" id="86259.A0A4Z1NNR3"/>
<organism evidence="1 2">
    <name type="scientific">Venturia nashicola</name>
    <dbReference type="NCBI Taxonomy" id="86259"/>
    <lineage>
        <taxon>Eukaryota</taxon>
        <taxon>Fungi</taxon>
        <taxon>Dikarya</taxon>
        <taxon>Ascomycota</taxon>
        <taxon>Pezizomycotina</taxon>
        <taxon>Dothideomycetes</taxon>
        <taxon>Pleosporomycetidae</taxon>
        <taxon>Venturiales</taxon>
        <taxon>Venturiaceae</taxon>
        <taxon>Venturia</taxon>
    </lineage>
</organism>
<reference evidence="1 2" key="1">
    <citation type="submission" date="2019-04" db="EMBL/GenBank/DDBJ databases">
        <title>High contiguity whole genome sequence and gene annotation resource for two Venturia nashicola isolates.</title>
        <authorList>
            <person name="Prokchorchik M."/>
            <person name="Won K."/>
            <person name="Lee Y."/>
            <person name="Choi E.D."/>
            <person name="Segonzac C."/>
            <person name="Sohn K.H."/>
        </authorList>
    </citation>
    <scope>NUCLEOTIDE SEQUENCE [LARGE SCALE GENOMIC DNA]</scope>
    <source>
        <strain evidence="1 2">PRI2</strain>
    </source>
</reference>
<dbReference type="AlphaFoldDB" id="A0A4Z1NNR3"/>
<dbReference type="EMBL" id="SNSC02000018">
    <property type="protein sequence ID" value="TID16348.1"/>
    <property type="molecule type" value="Genomic_DNA"/>
</dbReference>
<gene>
    <name evidence="1" type="ORF">E6O75_ATG11466</name>
</gene>
<evidence type="ECO:0000313" key="2">
    <source>
        <dbReference type="Proteomes" id="UP000298493"/>
    </source>
</evidence>
<keyword evidence="2" id="KW-1185">Reference proteome</keyword>
<proteinExistence type="predicted"/>
<accession>A0A4Z1NNR3</accession>
<protein>
    <submittedName>
        <fullName evidence="1">Uncharacterized protein</fullName>
    </submittedName>
</protein>
<sequence>MDLPAQSASRMMMINNAPNKFKNWNYNSWGADQLSNSRIYGPILAKRSIGTWSGIKKFYIEVWPIKAASGSGIEYIVEASFKVTDRSTASSKHDELVSFLQEKGWFVAQDSLKTALIMQRY</sequence>
<evidence type="ECO:0000313" key="1">
    <source>
        <dbReference type="EMBL" id="TID16348.1"/>
    </source>
</evidence>
<comment type="caution">
    <text evidence="1">The sequence shown here is derived from an EMBL/GenBank/DDBJ whole genome shotgun (WGS) entry which is preliminary data.</text>
</comment>
<dbReference type="Proteomes" id="UP000298493">
    <property type="component" value="Unassembled WGS sequence"/>
</dbReference>
<name>A0A4Z1NNR3_9PEZI</name>